<feature type="transmembrane region" description="Helical" evidence="1">
    <location>
        <begin position="197"/>
        <end position="219"/>
    </location>
</feature>
<dbReference type="Pfam" id="PF06772">
    <property type="entry name" value="LtrA"/>
    <property type="match status" value="1"/>
</dbReference>
<evidence type="ECO:0000313" key="2">
    <source>
        <dbReference type="EMBL" id="MEK9502287.1"/>
    </source>
</evidence>
<dbReference type="PANTHER" id="PTHR36840:SF1">
    <property type="entry name" value="BLL5714 PROTEIN"/>
    <property type="match status" value="1"/>
</dbReference>
<feature type="transmembrane region" description="Helical" evidence="1">
    <location>
        <begin position="81"/>
        <end position="101"/>
    </location>
</feature>
<comment type="caution">
    <text evidence="2">The sequence shown here is derived from an EMBL/GenBank/DDBJ whole genome shotgun (WGS) entry which is preliminary data.</text>
</comment>
<feature type="transmembrane region" description="Helical" evidence="1">
    <location>
        <begin position="298"/>
        <end position="318"/>
    </location>
</feature>
<feature type="transmembrane region" description="Helical" evidence="1">
    <location>
        <begin position="339"/>
        <end position="361"/>
    </location>
</feature>
<keyword evidence="1" id="KW-0812">Transmembrane</keyword>
<sequence length="368" mass="39696">MRPRDPHEPGRAATPLELFFDLVFVVAIAIAAADLHHGVLENHAFEALHGYLVAFFGIWWAWMNFTWFASAYDCDDARYRLLVFVQMTGALVFASGVSGLAAGDFTVAISGYVMMRLALVVQWLRAATADPARRTTALRYAVGVALVQIGWVGLLFAPPWIGTPLLAALIALELAVPAWAESAGATPWHPHHIAERYGLLTIIVLGESVLAATTAMGAIVGTAEVWSLMPTVVGGLLILYAMWWLYFERPVHDLIVSTRQAFVWGYAHYFIYAAAAAVGAGLAIMIDVATHDPIPGLVPAWSVAIPVALYIGMLWLVCDRGHGLPLARAPGPVAVALTLLTPWSPAPVLTAGVVLVLYVAWRGRARST</sequence>
<accession>A0ABU9EC32</accession>
<dbReference type="RefSeq" id="WP_405274413.1">
    <property type="nucleotide sequence ID" value="NZ_JBBHLI010000010.1"/>
</dbReference>
<keyword evidence="1" id="KW-0472">Membrane</keyword>
<feature type="transmembrane region" description="Helical" evidence="1">
    <location>
        <begin position="48"/>
        <end position="69"/>
    </location>
</feature>
<feature type="transmembrane region" description="Helical" evidence="1">
    <location>
        <begin position="266"/>
        <end position="286"/>
    </location>
</feature>
<evidence type="ECO:0000313" key="3">
    <source>
        <dbReference type="Proteomes" id="UP001484239"/>
    </source>
</evidence>
<feature type="transmembrane region" description="Helical" evidence="1">
    <location>
        <begin position="137"/>
        <end position="157"/>
    </location>
</feature>
<proteinExistence type="predicted"/>
<feature type="transmembrane region" description="Helical" evidence="1">
    <location>
        <begin position="225"/>
        <end position="246"/>
    </location>
</feature>
<protein>
    <submittedName>
        <fullName evidence="2">Low temperature requirement protein A</fullName>
    </submittedName>
</protein>
<dbReference type="EMBL" id="JBBHLI010000010">
    <property type="protein sequence ID" value="MEK9502287.1"/>
    <property type="molecule type" value="Genomic_DNA"/>
</dbReference>
<organism evidence="2 3">
    <name type="scientific">Gaopeijia maritima</name>
    <dbReference type="NCBI Taxonomy" id="3119007"/>
    <lineage>
        <taxon>Bacteria</taxon>
        <taxon>Pseudomonadati</taxon>
        <taxon>Gemmatimonadota</taxon>
        <taxon>Longimicrobiia</taxon>
        <taxon>Gaopeijiales</taxon>
        <taxon>Gaopeijiaceae</taxon>
        <taxon>Gaopeijia</taxon>
    </lineage>
</organism>
<name>A0ABU9EC32_9BACT</name>
<feature type="transmembrane region" description="Helical" evidence="1">
    <location>
        <begin position="12"/>
        <end position="33"/>
    </location>
</feature>
<evidence type="ECO:0000256" key="1">
    <source>
        <dbReference type="SAM" id="Phobius"/>
    </source>
</evidence>
<dbReference type="PANTHER" id="PTHR36840">
    <property type="entry name" value="BLL5714 PROTEIN"/>
    <property type="match status" value="1"/>
</dbReference>
<dbReference type="Proteomes" id="UP001484239">
    <property type="component" value="Unassembled WGS sequence"/>
</dbReference>
<reference evidence="2 3" key="1">
    <citation type="submission" date="2024-02" db="EMBL/GenBank/DDBJ databases">
        <title>A novel Gemmatimonadota bacterium.</title>
        <authorList>
            <person name="Du Z.-J."/>
            <person name="Ye Y.-Q."/>
        </authorList>
    </citation>
    <scope>NUCLEOTIDE SEQUENCE [LARGE SCALE GENOMIC DNA]</scope>
    <source>
        <strain evidence="2 3">DH-20</strain>
    </source>
</reference>
<keyword evidence="3" id="KW-1185">Reference proteome</keyword>
<keyword evidence="1" id="KW-1133">Transmembrane helix</keyword>
<feature type="transmembrane region" description="Helical" evidence="1">
    <location>
        <begin position="107"/>
        <end position="125"/>
    </location>
</feature>
<gene>
    <name evidence="2" type="ORF">WI372_14935</name>
</gene>
<dbReference type="InterPro" id="IPR010640">
    <property type="entry name" value="Low_temperature_requirement_A"/>
</dbReference>